<keyword evidence="4" id="KW-0238">DNA-binding</keyword>
<evidence type="ECO:0000256" key="1">
    <source>
        <dbReference type="ARBA" id="ARBA00010641"/>
    </source>
</evidence>
<dbReference type="InterPro" id="IPR013324">
    <property type="entry name" value="RNA_pol_sigma_r3/r4-like"/>
</dbReference>
<dbReference type="GO" id="GO:0003677">
    <property type="term" value="F:DNA binding"/>
    <property type="evidence" value="ECO:0007669"/>
    <property type="project" value="UniProtKB-KW"/>
</dbReference>
<dbReference type="InterPro" id="IPR013325">
    <property type="entry name" value="RNA_pol_sigma_r2"/>
</dbReference>
<organism evidence="8 9">
    <name type="scientific">Spirosoma agri</name>
    <dbReference type="NCBI Taxonomy" id="1987381"/>
    <lineage>
        <taxon>Bacteria</taxon>
        <taxon>Pseudomonadati</taxon>
        <taxon>Bacteroidota</taxon>
        <taxon>Cytophagia</taxon>
        <taxon>Cytophagales</taxon>
        <taxon>Cytophagaceae</taxon>
        <taxon>Spirosoma</taxon>
    </lineage>
</organism>
<dbReference type="InterPro" id="IPR013249">
    <property type="entry name" value="RNA_pol_sigma70_r4_t2"/>
</dbReference>
<dbReference type="Pfam" id="PF04542">
    <property type="entry name" value="Sigma70_r2"/>
    <property type="match status" value="1"/>
</dbReference>
<gene>
    <name evidence="8" type="ORF">GK091_13115</name>
</gene>
<sequence>MKKIKLADEQLVRSFQHTNSADSFEALYSRYVSKVYQKCLSITKDSEVAQDYTQDIFLKVFNKLDTFQNQSSFSTWLYAVAHHYCLDQIRLGKRLSTELLSDDLTHSVAEVDLHDTVEGRMRILESVLGELPEDEVTLLRLKHEHGLSIQAISQQVNLSESAVEMRLKRTRDKVQRLYADRFLNE</sequence>
<dbReference type="AlphaFoldDB" id="A0A6M0II07"/>
<dbReference type="GO" id="GO:0006352">
    <property type="term" value="P:DNA-templated transcription initiation"/>
    <property type="evidence" value="ECO:0007669"/>
    <property type="project" value="InterPro"/>
</dbReference>
<dbReference type="InterPro" id="IPR039425">
    <property type="entry name" value="RNA_pol_sigma-70-like"/>
</dbReference>
<evidence type="ECO:0000259" key="6">
    <source>
        <dbReference type="Pfam" id="PF04542"/>
    </source>
</evidence>
<proteinExistence type="inferred from homology"/>
<keyword evidence="9" id="KW-1185">Reference proteome</keyword>
<dbReference type="Proteomes" id="UP000477386">
    <property type="component" value="Unassembled WGS sequence"/>
</dbReference>
<feature type="domain" description="RNA polymerase sigma-70 region 2" evidence="6">
    <location>
        <begin position="27"/>
        <end position="91"/>
    </location>
</feature>
<evidence type="ECO:0000256" key="5">
    <source>
        <dbReference type="ARBA" id="ARBA00023163"/>
    </source>
</evidence>
<evidence type="ECO:0000313" key="8">
    <source>
        <dbReference type="EMBL" id="NEU67824.1"/>
    </source>
</evidence>
<dbReference type="GO" id="GO:0016987">
    <property type="term" value="F:sigma factor activity"/>
    <property type="evidence" value="ECO:0007669"/>
    <property type="project" value="UniProtKB-KW"/>
</dbReference>
<reference evidence="8 9" key="1">
    <citation type="submission" date="2020-02" db="EMBL/GenBank/DDBJ databases">
        <title>Draft genome sequence of two Spirosoma agri KCTC 52727 and Spirosoma terrae KCTC 52035.</title>
        <authorList>
            <person name="Rojas J."/>
            <person name="Ambika Manirajan B."/>
            <person name="Ratering S."/>
            <person name="Suarez C."/>
            <person name="Schnell S."/>
        </authorList>
    </citation>
    <scope>NUCLEOTIDE SEQUENCE [LARGE SCALE GENOMIC DNA]</scope>
    <source>
        <strain evidence="8 9">KCTC 52727</strain>
    </source>
</reference>
<dbReference type="PANTHER" id="PTHR43133:SF8">
    <property type="entry name" value="RNA POLYMERASE SIGMA FACTOR HI_1459-RELATED"/>
    <property type="match status" value="1"/>
</dbReference>
<dbReference type="InterPro" id="IPR007627">
    <property type="entry name" value="RNA_pol_sigma70_r2"/>
</dbReference>
<evidence type="ECO:0000313" key="9">
    <source>
        <dbReference type="Proteomes" id="UP000477386"/>
    </source>
</evidence>
<dbReference type="Gene3D" id="1.10.10.10">
    <property type="entry name" value="Winged helix-like DNA-binding domain superfamily/Winged helix DNA-binding domain"/>
    <property type="match status" value="1"/>
</dbReference>
<dbReference type="SUPFAM" id="SSF88659">
    <property type="entry name" value="Sigma3 and sigma4 domains of RNA polymerase sigma factors"/>
    <property type="match status" value="1"/>
</dbReference>
<keyword evidence="5" id="KW-0804">Transcription</keyword>
<feature type="domain" description="RNA polymerase sigma factor 70 region 4 type 2" evidence="7">
    <location>
        <begin position="122"/>
        <end position="173"/>
    </location>
</feature>
<dbReference type="InterPro" id="IPR036388">
    <property type="entry name" value="WH-like_DNA-bd_sf"/>
</dbReference>
<protein>
    <submittedName>
        <fullName evidence="8">RNA polymerase sigma factor</fullName>
    </submittedName>
</protein>
<evidence type="ECO:0000256" key="2">
    <source>
        <dbReference type="ARBA" id="ARBA00023015"/>
    </source>
</evidence>
<dbReference type="PANTHER" id="PTHR43133">
    <property type="entry name" value="RNA POLYMERASE ECF-TYPE SIGMA FACTO"/>
    <property type="match status" value="1"/>
</dbReference>
<evidence type="ECO:0000259" key="7">
    <source>
        <dbReference type="Pfam" id="PF08281"/>
    </source>
</evidence>
<dbReference type="InterPro" id="IPR014284">
    <property type="entry name" value="RNA_pol_sigma-70_dom"/>
</dbReference>
<dbReference type="NCBIfam" id="TIGR02937">
    <property type="entry name" value="sigma70-ECF"/>
    <property type="match status" value="1"/>
</dbReference>
<comment type="caution">
    <text evidence="8">The sequence shown here is derived from an EMBL/GenBank/DDBJ whole genome shotgun (WGS) entry which is preliminary data.</text>
</comment>
<dbReference type="RefSeq" id="WP_164038555.1">
    <property type="nucleotide sequence ID" value="NZ_JAAGNZ010000001.1"/>
</dbReference>
<dbReference type="CDD" id="cd06171">
    <property type="entry name" value="Sigma70_r4"/>
    <property type="match status" value="1"/>
</dbReference>
<comment type="similarity">
    <text evidence="1">Belongs to the sigma-70 factor family. ECF subfamily.</text>
</comment>
<accession>A0A6M0II07</accession>
<keyword evidence="2" id="KW-0805">Transcription regulation</keyword>
<name>A0A6M0II07_9BACT</name>
<dbReference type="Gene3D" id="1.10.1740.10">
    <property type="match status" value="1"/>
</dbReference>
<dbReference type="EMBL" id="JAAGNZ010000001">
    <property type="protein sequence ID" value="NEU67824.1"/>
    <property type="molecule type" value="Genomic_DNA"/>
</dbReference>
<keyword evidence="3" id="KW-0731">Sigma factor</keyword>
<evidence type="ECO:0000256" key="3">
    <source>
        <dbReference type="ARBA" id="ARBA00023082"/>
    </source>
</evidence>
<dbReference type="Pfam" id="PF08281">
    <property type="entry name" value="Sigma70_r4_2"/>
    <property type="match status" value="1"/>
</dbReference>
<dbReference type="SUPFAM" id="SSF88946">
    <property type="entry name" value="Sigma2 domain of RNA polymerase sigma factors"/>
    <property type="match status" value="1"/>
</dbReference>
<evidence type="ECO:0000256" key="4">
    <source>
        <dbReference type="ARBA" id="ARBA00023125"/>
    </source>
</evidence>